<dbReference type="SUPFAM" id="SSF55383">
    <property type="entry name" value="Copper amine oxidase, domain N"/>
    <property type="match status" value="1"/>
</dbReference>
<evidence type="ECO:0000256" key="1">
    <source>
        <dbReference type="SAM" id="SignalP"/>
    </source>
</evidence>
<feature type="signal peptide" evidence="1">
    <location>
        <begin position="1"/>
        <end position="25"/>
    </location>
</feature>
<comment type="caution">
    <text evidence="3">The sequence shown here is derived from an EMBL/GenBank/DDBJ whole genome shotgun (WGS) entry which is preliminary data.</text>
</comment>
<reference evidence="3 4" key="1">
    <citation type="submission" date="2019-03" db="EMBL/GenBank/DDBJ databases">
        <title>Cohnella endophytica sp. nov., a novel endophytic bacterium isolated from bark of Sonneratia apetala.</title>
        <authorList>
            <person name="Tuo L."/>
        </authorList>
    </citation>
    <scope>NUCLEOTIDE SEQUENCE [LARGE SCALE GENOMIC DNA]</scope>
    <source>
        <strain evidence="3 4">CCTCC AB 208254</strain>
    </source>
</reference>
<proteinExistence type="predicted"/>
<dbReference type="Pfam" id="PF07833">
    <property type="entry name" value="Cu_amine_oxidN1"/>
    <property type="match status" value="1"/>
</dbReference>
<keyword evidence="1" id="KW-0732">Signal</keyword>
<dbReference type="Gene3D" id="3.40.1000.10">
    <property type="entry name" value="Mog1/PsbP, alpha/beta/alpha sandwich"/>
    <property type="match status" value="1"/>
</dbReference>
<keyword evidence="4" id="KW-1185">Reference proteome</keyword>
<accession>A0A4Y8M397</accession>
<evidence type="ECO:0000313" key="3">
    <source>
        <dbReference type="EMBL" id="TFE29075.1"/>
    </source>
</evidence>
<gene>
    <name evidence="3" type="ORF">E2980_06730</name>
</gene>
<evidence type="ECO:0000313" key="4">
    <source>
        <dbReference type="Proteomes" id="UP000297900"/>
    </source>
</evidence>
<dbReference type="Proteomes" id="UP000297900">
    <property type="component" value="Unassembled WGS sequence"/>
</dbReference>
<feature type="chain" id="PRO_5039518632" description="Copper amine oxidase-like N-terminal domain-containing protein" evidence="1">
    <location>
        <begin position="26"/>
        <end position="635"/>
    </location>
</feature>
<dbReference type="AlphaFoldDB" id="A0A4Y8M397"/>
<sequence>MSAFIRLKGKGLVALLLAAVLFVLAAIPVSSAESGTSLEVRVKVGSNQMKINGAAVKVQPPFKSAGNVMVPLSVFTNTKGFGAKVQLKNNKIITLTYEKHIVVLTLGSKSATIDGKKVTLAAAPVNKQGVTMVPLTILVKTFGAKQAIDAKTKEIVIKATVASDSTGSQSGIDTDSGKSQIGDSHYKWSMNYPTGLVQDVQFTNGEWISFSDVKGDYYMAISIMEAEDPLDVEDKRDLIKENMEDDETIVDVKTITRSGGSFERIVTKQYDFFYEYRGIQANGYFYTVVFGKQAKSASELNQHAGLLDSFQPKYDSSNKSLKDLARIINGKVVFENKDYGLKIHLPKEWSEDTEDTNPYFYGPDSTSLMFQVNSIKPGDTLEDLIKRKLQFYKDQIVQTYQKDPITTAITWNGIPATLVEYSYTYDKETWWSEYEVYAIKGNNKYYLNYTFEDKDKDTDEVKGVLEEILHGMKVDFSVIEKSFGEIPDPNDTADYQALVTKTSKTDEFSITVPKYWTKGLTDMESGSILFSGYGLDIYIGIDPESSLSELQESMETGFEIREYKVDSKTNVTFAGVNATKYEISSTYSNMRITSYLFENKGKVYLIQGSMNDFSGTEMNRNHFNAAINSFQFTSK</sequence>
<dbReference type="InterPro" id="IPR036582">
    <property type="entry name" value="Mao_N_sf"/>
</dbReference>
<name>A0A4Y8M397_9BACL</name>
<dbReference type="OrthoDB" id="1736367at2"/>
<organism evidence="3 4">
    <name type="scientific">Cohnella luojiensis</name>
    <dbReference type="NCBI Taxonomy" id="652876"/>
    <lineage>
        <taxon>Bacteria</taxon>
        <taxon>Bacillati</taxon>
        <taxon>Bacillota</taxon>
        <taxon>Bacilli</taxon>
        <taxon>Bacillales</taxon>
        <taxon>Paenibacillaceae</taxon>
        <taxon>Cohnella</taxon>
    </lineage>
</organism>
<dbReference type="Gene3D" id="3.30.457.10">
    <property type="entry name" value="Copper amine oxidase-like, N-terminal domain"/>
    <property type="match status" value="1"/>
</dbReference>
<dbReference type="InterPro" id="IPR012854">
    <property type="entry name" value="Cu_amine_oxidase-like_N"/>
</dbReference>
<protein>
    <recommendedName>
        <fullName evidence="2">Copper amine oxidase-like N-terminal domain-containing protein</fullName>
    </recommendedName>
</protein>
<dbReference type="RefSeq" id="WP_135151374.1">
    <property type="nucleotide sequence ID" value="NZ_SOMN01000005.1"/>
</dbReference>
<dbReference type="EMBL" id="SOMN01000005">
    <property type="protein sequence ID" value="TFE29075.1"/>
    <property type="molecule type" value="Genomic_DNA"/>
</dbReference>
<evidence type="ECO:0000259" key="2">
    <source>
        <dbReference type="Pfam" id="PF07833"/>
    </source>
</evidence>
<feature type="domain" description="Copper amine oxidase-like N-terminal" evidence="2">
    <location>
        <begin position="51"/>
        <end position="157"/>
    </location>
</feature>